<evidence type="ECO:0000313" key="16">
    <source>
        <dbReference type="EMBL" id="ADJ93953.1"/>
    </source>
</evidence>
<evidence type="ECO:0000256" key="12">
    <source>
        <dbReference type="ARBA" id="ARBA00022842"/>
    </source>
</evidence>
<evidence type="ECO:0000256" key="4">
    <source>
        <dbReference type="ARBA" id="ARBA00007837"/>
    </source>
</evidence>
<dbReference type="GO" id="GO:0005524">
    <property type="term" value="F:ATP binding"/>
    <property type="evidence" value="ECO:0007669"/>
    <property type="project" value="UniProtKB-KW"/>
</dbReference>
<proteinExistence type="inferred from homology"/>
<dbReference type="EC" id="2.7.9.2" evidence="5"/>
<evidence type="ECO:0000256" key="1">
    <source>
        <dbReference type="ARBA" id="ARBA00001946"/>
    </source>
</evidence>
<comment type="cofactor">
    <cofactor evidence="1">
        <name>Mg(2+)</name>
        <dbReference type="ChEBI" id="CHEBI:18420"/>
    </cofactor>
</comment>
<dbReference type="Gene3D" id="3.30.470.20">
    <property type="entry name" value="ATP-grasp fold, B domain"/>
    <property type="match status" value="1"/>
</dbReference>
<dbReference type="PANTHER" id="PTHR43030:SF1">
    <property type="entry name" value="PHOSPHOENOLPYRUVATE SYNTHASE"/>
    <property type="match status" value="1"/>
</dbReference>
<keyword evidence="9" id="KW-0547">Nucleotide-binding</keyword>
<dbReference type="EMBL" id="GU357943">
    <property type="protein sequence ID" value="ADJ93953.1"/>
    <property type="molecule type" value="Genomic_DNA"/>
</dbReference>
<keyword evidence="7" id="KW-0808">Transferase</keyword>
<feature type="non-terminal residue" evidence="16">
    <location>
        <position position="493"/>
    </location>
</feature>
<evidence type="ECO:0000256" key="8">
    <source>
        <dbReference type="ARBA" id="ARBA00022723"/>
    </source>
</evidence>
<keyword evidence="10" id="KW-0418">Kinase</keyword>
<dbReference type="Gene3D" id="3.30.1490.20">
    <property type="entry name" value="ATP-grasp fold, A domain"/>
    <property type="match status" value="1"/>
</dbReference>
<keyword evidence="12" id="KW-0460">Magnesium</keyword>
<comment type="similarity">
    <text evidence="4">Belongs to the PEP-utilizing enzyme family.</text>
</comment>
<evidence type="ECO:0000256" key="5">
    <source>
        <dbReference type="ARBA" id="ARBA00011996"/>
    </source>
</evidence>
<accession>D8WWJ9</accession>
<dbReference type="GO" id="GO:0006094">
    <property type="term" value="P:gluconeogenesis"/>
    <property type="evidence" value="ECO:0007669"/>
    <property type="project" value="UniProtKB-UniPathway"/>
</dbReference>
<comment type="pathway">
    <text evidence="3">Carbohydrate biosynthesis; gluconeogenesis.</text>
</comment>
<protein>
    <recommendedName>
        <fullName evidence="6">Phosphoenolpyruvate synthase</fullName>
        <ecNumber evidence="5">2.7.9.2</ecNumber>
    </recommendedName>
    <alternativeName>
        <fullName evidence="13">Pyruvate, water dikinase</fullName>
    </alternativeName>
</protein>
<dbReference type="SUPFAM" id="SSF56059">
    <property type="entry name" value="Glutathione synthetase ATP-binding domain-like"/>
    <property type="match status" value="1"/>
</dbReference>
<reference evidence="16" key="1">
    <citation type="journal article" date="2010" name="Environ. Microbiol.">
        <title>Identification of enzymes involved in anaerobic benzene degradation by a strictly anaerobic iron-reducing enrichment culture.</title>
        <authorList>
            <person name="Abu Laban N."/>
            <person name="Selesi D."/>
            <person name="Rattei T."/>
            <person name="Tischler P."/>
            <person name="Meckenstock R.U."/>
        </authorList>
    </citation>
    <scope>NUCLEOTIDE SEQUENCE</scope>
</reference>
<dbReference type="GO" id="GO:0008986">
    <property type="term" value="F:pyruvate, water dikinase activity"/>
    <property type="evidence" value="ECO:0007669"/>
    <property type="project" value="UniProtKB-EC"/>
</dbReference>
<name>D8WWJ9_9FIRM</name>
<evidence type="ECO:0000256" key="3">
    <source>
        <dbReference type="ARBA" id="ARBA00004742"/>
    </source>
</evidence>
<dbReference type="InterPro" id="IPR006319">
    <property type="entry name" value="PEP_synth"/>
</dbReference>
<sequence length="493" mass="55075">MENNFFLTWPEAFEAGTESAGGKGWNLGRLDRYGFRVPLGGVLTAAAYREFVELNDFHKDLAEIADTITIDTIGNKETAQKLDLVRDKIMRGRIPEQIGATLESGLTNLNIMNKPVAVRSSASAEDSSRASFAGIHDSFLNISGIKNIITAVKGCYASLWTERAVGYRRKMGIGDEEVLPAVVIMELVEAQASGIAFSCDPHTGREDVVTVNANFGLGESVVAGSIDPDKYYLYNSSYLLRPGRIIIGRKEGATVLSEDGGTKFKTSEDTRQKQVLTEENIVKLGYLILRVYDALGQSQVHQDVEWVFNGHDFVLVQARPVTVLPRYTCPGIKDQPDIWSNSNIKDTVPMVASTLSLSFNWVPNLVLTSFFSEIGYQVPEGLNFIKMYQGRPYLNMGAFQWLCYDCIGFKPAELNASIGGHEPEIKIDEKISLSKTIAKKIRMLKIMRETTKAKKNSKILFPRWREQAKTLLSRDHTKFSQNDFFRNSTSLHR</sequence>
<evidence type="ECO:0000256" key="14">
    <source>
        <dbReference type="ARBA" id="ARBA00047700"/>
    </source>
</evidence>
<evidence type="ECO:0000256" key="10">
    <source>
        <dbReference type="ARBA" id="ARBA00022777"/>
    </source>
</evidence>
<evidence type="ECO:0000256" key="6">
    <source>
        <dbReference type="ARBA" id="ARBA00021623"/>
    </source>
</evidence>
<feature type="domain" description="Pyruvate phosphate dikinase AMP/ATP-binding" evidence="15">
    <location>
        <begin position="18"/>
        <end position="326"/>
    </location>
</feature>
<evidence type="ECO:0000256" key="11">
    <source>
        <dbReference type="ARBA" id="ARBA00022840"/>
    </source>
</evidence>
<dbReference type="InterPro" id="IPR002192">
    <property type="entry name" value="PPDK_AMP/ATP-bd"/>
</dbReference>
<evidence type="ECO:0000256" key="13">
    <source>
        <dbReference type="ARBA" id="ARBA00033470"/>
    </source>
</evidence>
<keyword evidence="8" id="KW-0479">Metal-binding</keyword>
<organism evidence="16">
    <name type="scientific">Clostridia bacterium enrichment culture clone BF</name>
    <dbReference type="NCBI Taxonomy" id="857391"/>
    <lineage>
        <taxon>Bacteria</taxon>
        <taxon>Bacillati</taxon>
        <taxon>Bacillota</taxon>
        <taxon>Clostridia</taxon>
        <taxon>environmental samples</taxon>
    </lineage>
</organism>
<evidence type="ECO:0000256" key="2">
    <source>
        <dbReference type="ARBA" id="ARBA00002988"/>
    </source>
</evidence>
<comment type="function">
    <text evidence="2">Catalyzes the phosphorylation of pyruvate to phosphoenolpyruvate.</text>
</comment>
<evidence type="ECO:0000256" key="9">
    <source>
        <dbReference type="ARBA" id="ARBA00022741"/>
    </source>
</evidence>
<dbReference type="Pfam" id="PF01326">
    <property type="entry name" value="PPDK_N"/>
    <property type="match status" value="1"/>
</dbReference>
<evidence type="ECO:0000259" key="15">
    <source>
        <dbReference type="Pfam" id="PF01326"/>
    </source>
</evidence>
<dbReference type="AlphaFoldDB" id="D8WWJ9"/>
<dbReference type="UniPathway" id="UPA00138"/>
<dbReference type="GO" id="GO:0046872">
    <property type="term" value="F:metal ion binding"/>
    <property type="evidence" value="ECO:0007669"/>
    <property type="project" value="UniProtKB-KW"/>
</dbReference>
<dbReference type="PANTHER" id="PTHR43030">
    <property type="entry name" value="PHOSPHOENOLPYRUVATE SYNTHASE"/>
    <property type="match status" value="1"/>
</dbReference>
<comment type="catalytic activity">
    <reaction evidence="14">
        <text>pyruvate + ATP + H2O = phosphoenolpyruvate + AMP + phosphate + 2 H(+)</text>
        <dbReference type="Rhea" id="RHEA:11364"/>
        <dbReference type="ChEBI" id="CHEBI:15361"/>
        <dbReference type="ChEBI" id="CHEBI:15377"/>
        <dbReference type="ChEBI" id="CHEBI:15378"/>
        <dbReference type="ChEBI" id="CHEBI:30616"/>
        <dbReference type="ChEBI" id="CHEBI:43474"/>
        <dbReference type="ChEBI" id="CHEBI:58702"/>
        <dbReference type="ChEBI" id="CHEBI:456215"/>
        <dbReference type="EC" id="2.7.9.2"/>
    </reaction>
</comment>
<evidence type="ECO:0000256" key="7">
    <source>
        <dbReference type="ARBA" id="ARBA00022679"/>
    </source>
</evidence>
<dbReference type="InterPro" id="IPR013815">
    <property type="entry name" value="ATP_grasp_subdomain_1"/>
</dbReference>
<keyword evidence="11" id="KW-0067">ATP-binding</keyword>